<protein>
    <submittedName>
        <fullName evidence="5">LysM domain-containing protein</fullName>
    </submittedName>
</protein>
<dbReference type="Gene3D" id="3.10.350.10">
    <property type="entry name" value="LysM domain"/>
    <property type="match status" value="1"/>
</dbReference>
<organism evidence="4 5">
    <name type="scientific">Romanomermis culicivorax</name>
    <name type="common">Nematode worm</name>
    <dbReference type="NCBI Taxonomy" id="13658"/>
    <lineage>
        <taxon>Eukaryota</taxon>
        <taxon>Metazoa</taxon>
        <taxon>Ecdysozoa</taxon>
        <taxon>Nematoda</taxon>
        <taxon>Enoplea</taxon>
        <taxon>Dorylaimia</taxon>
        <taxon>Mermithida</taxon>
        <taxon>Mermithoidea</taxon>
        <taxon>Mermithidae</taxon>
        <taxon>Romanomermis</taxon>
    </lineage>
</organism>
<keyword evidence="2" id="KW-1133">Transmembrane helix</keyword>
<keyword evidence="4" id="KW-1185">Reference proteome</keyword>
<reference evidence="5" key="1">
    <citation type="submission" date="2022-11" db="UniProtKB">
        <authorList>
            <consortium name="WormBaseParasite"/>
        </authorList>
    </citation>
    <scope>IDENTIFICATION</scope>
</reference>
<dbReference type="SUPFAM" id="SSF54106">
    <property type="entry name" value="LysM domain"/>
    <property type="match status" value="1"/>
</dbReference>
<feature type="domain" description="LysM" evidence="3">
    <location>
        <begin position="104"/>
        <end position="148"/>
    </location>
</feature>
<evidence type="ECO:0000313" key="4">
    <source>
        <dbReference type="Proteomes" id="UP000887565"/>
    </source>
</evidence>
<dbReference type="WBParaSite" id="nRc.2.0.1.t29436-RA">
    <property type="protein sequence ID" value="nRc.2.0.1.t29436-RA"/>
    <property type="gene ID" value="nRc.2.0.1.g29436"/>
</dbReference>
<dbReference type="InterPro" id="IPR036779">
    <property type="entry name" value="LysM_dom_sf"/>
</dbReference>
<dbReference type="PROSITE" id="PS51782">
    <property type="entry name" value="LYSM"/>
    <property type="match status" value="1"/>
</dbReference>
<dbReference type="InterPro" id="IPR045030">
    <property type="entry name" value="LYSM1-4"/>
</dbReference>
<name>A0A915JT63_ROMCU</name>
<dbReference type="CDD" id="cd00118">
    <property type="entry name" value="LysM"/>
    <property type="match status" value="1"/>
</dbReference>
<dbReference type="Pfam" id="PF01476">
    <property type="entry name" value="LysM"/>
    <property type="match status" value="1"/>
</dbReference>
<feature type="transmembrane region" description="Helical" evidence="2">
    <location>
        <begin position="264"/>
        <end position="290"/>
    </location>
</feature>
<keyword evidence="2" id="KW-0472">Membrane</keyword>
<dbReference type="SMART" id="SM00257">
    <property type="entry name" value="LysM"/>
    <property type="match status" value="1"/>
</dbReference>
<feature type="compositionally biased region" description="Low complexity" evidence="1">
    <location>
        <begin position="70"/>
        <end position="81"/>
    </location>
</feature>
<dbReference type="InterPro" id="IPR018392">
    <property type="entry name" value="LysM"/>
</dbReference>
<keyword evidence="2" id="KW-0812">Transmembrane</keyword>
<evidence type="ECO:0000313" key="5">
    <source>
        <dbReference type="WBParaSite" id="nRc.2.0.1.t29436-RA"/>
    </source>
</evidence>
<evidence type="ECO:0000256" key="1">
    <source>
        <dbReference type="SAM" id="MobiDB-lite"/>
    </source>
</evidence>
<dbReference type="PANTHER" id="PTHR20932:SF13">
    <property type="entry name" value="LD36653P"/>
    <property type="match status" value="1"/>
</dbReference>
<dbReference type="AlphaFoldDB" id="A0A915JT63"/>
<evidence type="ECO:0000259" key="3">
    <source>
        <dbReference type="PROSITE" id="PS51782"/>
    </source>
</evidence>
<accession>A0A915JT63</accession>
<feature type="region of interest" description="Disordered" evidence="1">
    <location>
        <begin position="64"/>
        <end position="101"/>
    </location>
</feature>
<dbReference type="PANTHER" id="PTHR20932">
    <property type="entry name" value="LYSM AND PUTATIVE PEPTIDOGLYCAN-BINDING DOMAIN-CONTAINING PROTEIN"/>
    <property type="match status" value="1"/>
</dbReference>
<evidence type="ECO:0000256" key="2">
    <source>
        <dbReference type="SAM" id="Phobius"/>
    </source>
</evidence>
<sequence>MLKGQYTLLNNQIQSDHGEDDNLYEAQENSFLLKNVSKSGLKSRGSWKNSNSFVRLNNNELDDEQIIPGNSISSNNRSSSADSRENKISARKNGSPSDPNFTYIERKINKGDSLRNIALQYGITVSDLKRVNGILSEQEFYGRDVLKIPVLKYGIFTDQTTTFPDASTSRSNEQLIDINLEPQSLDVNTSDSSKTASLSKAESDVKEIDLLQKVDQNLHKVKQCVQEKANGDVGIESENLADVDVYASAARKTNLRASWWQRNVTHFSIVVLLIFVVILMPLCLILYNIFSA</sequence>
<dbReference type="Proteomes" id="UP000887565">
    <property type="component" value="Unplaced"/>
</dbReference>
<proteinExistence type="predicted"/>